<comment type="caution">
    <text evidence="3">The sequence shown here is derived from an EMBL/GenBank/DDBJ whole genome shotgun (WGS) entry which is preliminary data.</text>
</comment>
<dbReference type="EMBL" id="JAVXUO010000719">
    <property type="protein sequence ID" value="KAK2989645.1"/>
    <property type="molecule type" value="Genomic_DNA"/>
</dbReference>
<reference evidence="3" key="1">
    <citation type="submission" date="2022-12" db="EMBL/GenBank/DDBJ databases">
        <title>Draft genome assemblies for two species of Escallonia (Escalloniales).</title>
        <authorList>
            <person name="Chanderbali A."/>
            <person name="Dervinis C."/>
            <person name="Anghel I."/>
            <person name="Soltis D."/>
            <person name="Soltis P."/>
            <person name="Zapata F."/>
        </authorList>
    </citation>
    <scope>NUCLEOTIDE SEQUENCE</scope>
    <source>
        <strain evidence="3">UCBG92.1500</strain>
        <tissue evidence="3">Leaf</tissue>
    </source>
</reference>
<name>A0AA88RUK7_9ASTE</name>
<dbReference type="InterPro" id="IPR007321">
    <property type="entry name" value="Transposase_28"/>
</dbReference>
<evidence type="ECO:0000259" key="2">
    <source>
        <dbReference type="Pfam" id="PF04195"/>
    </source>
</evidence>
<sequence>MSKEELEALILECPLPEGWYAQVPEFLEPANYRTPWETGIYKEQVRYGYRFPLHPFALRMFKHYHMSPGQLVPNGWRKLAFVHFQFGFDHSFNIDSFRYTEMASGSGKSPQAGFLGVLQKAKEKRRKKQPSVYVPPAPKRTKMYACRSQMLSHFEMARDVATVEAQEKREVVKQAEAATLHGEELSKREADYLAHIEALERRLERAKTKIAEARDQASKTFLKGMRGMNG</sequence>
<keyword evidence="4" id="KW-1185">Reference proteome</keyword>
<feature type="coiled-coil region" evidence="1">
    <location>
        <begin position="189"/>
        <end position="216"/>
    </location>
</feature>
<protein>
    <recommendedName>
        <fullName evidence="2">Transposase (putative) gypsy type domain-containing protein</fullName>
    </recommendedName>
</protein>
<dbReference type="Pfam" id="PF04195">
    <property type="entry name" value="Transposase_28"/>
    <property type="match status" value="1"/>
</dbReference>
<evidence type="ECO:0000313" key="4">
    <source>
        <dbReference type="Proteomes" id="UP001187471"/>
    </source>
</evidence>
<organism evidence="3 4">
    <name type="scientific">Escallonia rubra</name>
    <dbReference type="NCBI Taxonomy" id="112253"/>
    <lineage>
        <taxon>Eukaryota</taxon>
        <taxon>Viridiplantae</taxon>
        <taxon>Streptophyta</taxon>
        <taxon>Embryophyta</taxon>
        <taxon>Tracheophyta</taxon>
        <taxon>Spermatophyta</taxon>
        <taxon>Magnoliopsida</taxon>
        <taxon>eudicotyledons</taxon>
        <taxon>Gunneridae</taxon>
        <taxon>Pentapetalae</taxon>
        <taxon>asterids</taxon>
        <taxon>campanulids</taxon>
        <taxon>Escalloniales</taxon>
        <taxon>Escalloniaceae</taxon>
        <taxon>Escallonia</taxon>
    </lineage>
</organism>
<evidence type="ECO:0000313" key="3">
    <source>
        <dbReference type="EMBL" id="KAK2989645.1"/>
    </source>
</evidence>
<gene>
    <name evidence="3" type="ORF">RJ640_009688</name>
</gene>
<keyword evidence="1" id="KW-0175">Coiled coil</keyword>
<evidence type="ECO:0000256" key="1">
    <source>
        <dbReference type="SAM" id="Coils"/>
    </source>
</evidence>
<accession>A0AA88RUK7</accession>
<proteinExistence type="predicted"/>
<dbReference type="AlphaFoldDB" id="A0AA88RUK7"/>
<dbReference type="Proteomes" id="UP001187471">
    <property type="component" value="Unassembled WGS sequence"/>
</dbReference>
<feature type="domain" description="Transposase (putative) gypsy type" evidence="2">
    <location>
        <begin position="43"/>
        <end position="84"/>
    </location>
</feature>